<name>A0A9Q4AYA5_SALAG</name>
<dbReference type="AlphaFoldDB" id="A0A9Q4AYA5"/>
<sequence>MEVGQTENVKCMAALIDPDGKFKYQYRDEVLDVHCPVVSSFNDVPLTANLVFYYVHQEEDVDFLTSIIKGVGKTFRGKIVLVTNPLYNTECISKLLILPINGLIFANTFKIYMDSVATFFDSYPFLLDPELHKVVAEDIFTIKHKSKPIKKFVLNDKQIEGILKENEKIVLEKLINGKSTGEIANEMYFAPSTINNVIGRILMILNANDRTEAVVKAIRSNWVSSIK</sequence>
<accession>A0A9Q4AYA5</accession>
<gene>
    <name evidence="4" type="ORF">HXA33_00235</name>
</gene>
<dbReference type="InterPro" id="IPR016032">
    <property type="entry name" value="Sig_transdc_resp-reg_C-effctor"/>
</dbReference>
<feature type="domain" description="HTH luxR-type" evidence="3">
    <location>
        <begin position="156"/>
        <end position="221"/>
    </location>
</feature>
<dbReference type="CDD" id="cd06170">
    <property type="entry name" value="LuxR_C_like"/>
    <property type="match status" value="1"/>
</dbReference>
<proteinExistence type="predicted"/>
<reference evidence="4" key="1">
    <citation type="submission" date="2020-06" db="EMBL/GenBank/DDBJ databases">
        <title>Insight into the genomes of haloalkaliphilic bacilli from Kenyan soda lakes.</title>
        <authorList>
            <person name="Mwirichia R."/>
            <person name="Villamizar G.C."/>
            <person name="Poehlein A."/>
            <person name="Mugweru J."/>
            <person name="Kipnyargis A."/>
            <person name="Kiplimo D."/>
            <person name="Orwa P."/>
            <person name="Daniel R."/>
        </authorList>
    </citation>
    <scope>NUCLEOTIDE SEQUENCE</scope>
    <source>
        <strain evidence="4">B1096_S55</strain>
    </source>
</reference>
<keyword evidence="1" id="KW-0805">Transcription regulation</keyword>
<evidence type="ECO:0000256" key="2">
    <source>
        <dbReference type="ARBA" id="ARBA00023163"/>
    </source>
</evidence>
<protein>
    <submittedName>
        <fullName evidence="4">Helix-turn-helix transcriptional regulator</fullName>
    </submittedName>
</protein>
<dbReference type="Proteomes" id="UP001057753">
    <property type="component" value="Unassembled WGS sequence"/>
</dbReference>
<dbReference type="PROSITE" id="PS50043">
    <property type="entry name" value="HTH_LUXR_2"/>
    <property type="match status" value="1"/>
</dbReference>
<dbReference type="InterPro" id="IPR036388">
    <property type="entry name" value="WH-like_DNA-bd_sf"/>
</dbReference>
<keyword evidence="5" id="KW-1185">Reference proteome</keyword>
<dbReference type="SUPFAM" id="SSF46894">
    <property type="entry name" value="C-terminal effector domain of the bipartite response regulators"/>
    <property type="match status" value="1"/>
</dbReference>
<dbReference type="Gene3D" id="1.10.10.10">
    <property type="entry name" value="Winged helix-like DNA-binding domain superfamily/Winged helix DNA-binding domain"/>
    <property type="match status" value="1"/>
</dbReference>
<dbReference type="GO" id="GO:0006355">
    <property type="term" value="P:regulation of DNA-templated transcription"/>
    <property type="evidence" value="ECO:0007669"/>
    <property type="project" value="InterPro"/>
</dbReference>
<evidence type="ECO:0000313" key="5">
    <source>
        <dbReference type="Proteomes" id="UP001057753"/>
    </source>
</evidence>
<evidence type="ECO:0000256" key="1">
    <source>
        <dbReference type="ARBA" id="ARBA00023015"/>
    </source>
</evidence>
<organism evidence="4 5">
    <name type="scientific">Salipaludibacillus agaradhaerens</name>
    <name type="common">Bacillus agaradhaerens</name>
    <dbReference type="NCBI Taxonomy" id="76935"/>
    <lineage>
        <taxon>Bacteria</taxon>
        <taxon>Bacillati</taxon>
        <taxon>Bacillota</taxon>
        <taxon>Bacilli</taxon>
        <taxon>Bacillales</taxon>
        <taxon>Bacillaceae</taxon>
    </lineage>
</organism>
<keyword evidence="2" id="KW-0804">Transcription</keyword>
<dbReference type="GO" id="GO:0003677">
    <property type="term" value="F:DNA binding"/>
    <property type="evidence" value="ECO:0007669"/>
    <property type="project" value="InterPro"/>
</dbReference>
<dbReference type="EMBL" id="JABXYM010000001">
    <property type="protein sequence ID" value="MCR6094974.1"/>
    <property type="molecule type" value="Genomic_DNA"/>
</dbReference>
<evidence type="ECO:0000313" key="4">
    <source>
        <dbReference type="EMBL" id="MCR6094974.1"/>
    </source>
</evidence>
<comment type="caution">
    <text evidence="4">The sequence shown here is derived from an EMBL/GenBank/DDBJ whole genome shotgun (WGS) entry which is preliminary data.</text>
</comment>
<dbReference type="RefSeq" id="WP_257819595.1">
    <property type="nucleotide sequence ID" value="NZ_JABXYM010000001.1"/>
</dbReference>
<dbReference type="InterPro" id="IPR000792">
    <property type="entry name" value="Tscrpt_reg_LuxR_C"/>
</dbReference>
<evidence type="ECO:0000259" key="3">
    <source>
        <dbReference type="PROSITE" id="PS50043"/>
    </source>
</evidence>
<dbReference type="SMART" id="SM00421">
    <property type="entry name" value="HTH_LUXR"/>
    <property type="match status" value="1"/>
</dbReference>
<dbReference type="Pfam" id="PF00196">
    <property type="entry name" value="GerE"/>
    <property type="match status" value="1"/>
</dbReference>